<sequence>MFYIFVQNKANGMGYDLLEDLLVLNQVQDIFGLYHKRCRWIGVNQPAAKCNGVYPASTVDRAMCVLSTRASAVSGTQPKITRADSTRPSPAAQCIGSMPNSSRFKKSRFEPSNNSRMLPSRLALWYKPPMTVLFLDI</sequence>
<keyword evidence="1" id="KW-1185">Reference proteome</keyword>
<proteinExistence type="predicted"/>
<evidence type="ECO:0000313" key="1">
    <source>
        <dbReference type="Proteomes" id="UP000887565"/>
    </source>
</evidence>
<organism evidence="1 2">
    <name type="scientific">Romanomermis culicivorax</name>
    <name type="common">Nematode worm</name>
    <dbReference type="NCBI Taxonomy" id="13658"/>
    <lineage>
        <taxon>Eukaryota</taxon>
        <taxon>Metazoa</taxon>
        <taxon>Ecdysozoa</taxon>
        <taxon>Nematoda</taxon>
        <taxon>Enoplea</taxon>
        <taxon>Dorylaimia</taxon>
        <taxon>Mermithida</taxon>
        <taxon>Mermithoidea</taxon>
        <taxon>Mermithidae</taxon>
        <taxon>Romanomermis</taxon>
    </lineage>
</organism>
<dbReference type="AlphaFoldDB" id="A0A915J7V3"/>
<dbReference type="Proteomes" id="UP000887565">
    <property type="component" value="Unplaced"/>
</dbReference>
<dbReference type="WBParaSite" id="nRc.2.0.1.t22549-RA">
    <property type="protein sequence ID" value="nRc.2.0.1.t22549-RA"/>
    <property type="gene ID" value="nRc.2.0.1.g22549"/>
</dbReference>
<reference evidence="2" key="1">
    <citation type="submission" date="2022-11" db="UniProtKB">
        <authorList>
            <consortium name="WormBaseParasite"/>
        </authorList>
    </citation>
    <scope>IDENTIFICATION</scope>
</reference>
<name>A0A915J7V3_ROMCU</name>
<accession>A0A915J7V3</accession>
<protein>
    <submittedName>
        <fullName evidence="2">Uncharacterized protein</fullName>
    </submittedName>
</protein>
<evidence type="ECO:0000313" key="2">
    <source>
        <dbReference type="WBParaSite" id="nRc.2.0.1.t22549-RA"/>
    </source>
</evidence>